<dbReference type="Pfam" id="PF00041">
    <property type="entry name" value="fn3"/>
    <property type="match status" value="3"/>
</dbReference>
<gene>
    <name evidence="6" type="ORF">MAE01_07010</name>
</gene>
<feature type="region of interest" description="Disordered" evidence="4">
    <location>
        <begin position="361"/>
        <end position="385"/>
    </location>
</feature>
<dbReference type="RefSeq" id="WP_147038156.1">
    <property type="nucleotide sequence ID" value="NZ_BJUW01000002.1"/>
</dbReference>
<dbReference type="Proteomes" id="UP000321225">
    <property type="component" value="Unassembled WGS sequence"/>
</dbReference>
<name>A0A511ABI9_9MICO</name>
<dbReference type="InterPro" id="IPR050964">
    <property type="entry name" value="Striated_Muscle_Regulatory"/>
</dbReference>
<dbReference type="InterPro" id="IPR036116">
    <property type="entry name" value="FN3_sf"/>
</dbReference>
<dbReference type="PANTHER" id="PTHR13817:SF73">
    <property type="entry name" value="FIBRONECTIN TYPE-III DOMAIN-CONTAINING PROTEIN"/>
    <property type="match status" value="1"/>
</dbReference>
<feature type="domain" description="Fibronectin type-III" evidence="5">
    <location>
        <begin position="1557"/>
        <end position="1651"/>
    </location>
</feature>
<dbReference type="SUPFAM" id="SSF49265">
    <property type="entry name" value="Fibronectin type III"/>
    <property type="match status" value="3"/>
</dbReference>
<feature type="region of interest" description="Disordered" evidence="4">
    <location>
        <begin position="1830"/>
        <end position="1857"/>
    </location>
</feature>
<evidence type="ECO:0000256" key="4">
    <source>
        <dbReference type="SAM" id="MobiDB-lite"/>
    </source>
</evidence>
<evidence type="ECO:0000313" key="7">
    <source>
        <dbReference type="Proteomes" id="UP000321225"/>
    </source>
</evidence>
<dbReference type="PROSITE" id="PS50853">
    <property type="entry name" value="FN3"/>
    <property type="match status" value="3"/>
</dbReference>
<evidence type="ECO:0000256" key="2">
    <source>
        <dbReference type="ARBA" id="ARBA00023295"/>
    </source>
</evidence>
<comment type="caution">
    <text evidence="6">The sequence shown here is derived from an EMBL/GenBank/DDBJ whole genome shotgun (WGS) entry which is preliminary data.</text>
</comment>
<reference evidence="6 7" key="1">
    <citation type="submission" date="2019-07" db="EMBL/GenBank/DDBJ databases">
        <title>Whole genome shotgun sequence of Microbacterium aerolatum NBRC 103071.</title>
        <authorList>
            <person name="Hosoyama A."/>
            <person name="Uohara A."/>
            <person name="Ohji S."/>
            <person name="Ichikawa N."/>
        </authorList>
    </citation>
    <scope>NUCLEOTIDE SEQUENCE [LARGE SCALE GENOMIC DNA]</scope>
    <source>
        <strain evidence="6 7">NBRC 103071</strain>
    </source>
</reference>
<evidence type="ECO:0000313" key="6">
    <source>
        <dbReference type="EMBL" id="GEK85525.1"/>
    </source>
</evidence>
<dbReference type="GO" id="GO:0000272">
    <property type="term" value="P:polysaccharide catabolic process"/>
    <property type="evidence" value="ECO:0007669"/>
    <property type="project" value="UniProtKB-KW"/>
</dbReference>
<evidence type="ECO:0000256" key="3">
    <source>
        <dbReference type="ARBA" id="ARBA00023326"/>
    </source>
</evidence>
<keyword evidence="7" id="KW-1185">Reference proteome</keyword>
<evidence type="ECO:0000256" key="1">
    <source>
        <dbReference type="ARBA" id="ARBA00022737"/>
    </source>
</evidence>
<dbReference type="CDD" id="cd00063">
    <property type="entry name" value="FN3"/>
    <property type="match status" value="3"/>
</dbReference>
<keyword evidence="2" id="KW-0378">Hydrolase</keyword>
<protein>
    <submittedName>
        <fullName evidence="6">Fibronectin type III</fullName>
    </submittedName>
</protein>
<keyword evidence="2" id="KW-0326">Glycosidase</keyword>
<dbReference type="SMART" id="SM00060">
    <property type="entry name" value="FN3"/>
    <property type="match status" value="5"/>
</dbReference>
<dbReference type="Gene3D" id="2.60.40.2810">
    <property type="match status" value="2"/>
</dbReference>
<dbReference type="OrthoDB" id="5241356at2"/>
<keyword evidence="1" id="KW-0677">Repeat</keyword>
<dbReference type="NCBIfam" id="NF012211">
    <property type="entry name" value="tand_rpt_95"/>
    <property type="match status" value="2"/>
</dbReference>
<sequence length="2029" mass="212400">MKALSWLRAKPKTAASVAGVTAAVVAIGTLAFAYEGNPTTKVDLNDGGVWITKSSALMVGHFNNESTLLDGGLRTTGESFDILQDESTILVTDRTNGTLTAVDPARVSLGDATTIPGSAKVALGAQTAAILDTDSGDLWVLPVKAISGFELQGADPLVELGKNSDVTVGQDGTVYAVSGEGAEVVTVPVDNEGEALEPSTAPLEGLDASVAPTITAVGTTPVVLSPADSAVMTPGGFSTEIPEADSAVLQYASAATDGVTVATASQLIDVPFDGSEPAVTKSGGNGTPAAPVSLLGCSYGAWSGSGTFVRECPGDGDDVLEQIPGVEQSASLTFRVNRNVIILNDTVGGAAWLADESLQQVDNWNDLTPPEGETEDEEDTTQETVETTLPVRTDVNTPPVAENDDFGVRPGQTTALPVLDNDNDPDGDVLVASLAEQQPSVGSVQPIYDGGSLQIAVEEDASGAASFTYEVNDGRGGTDTANVSLSVKDWDTNTAPKPKRTTTLAIETGGTVSYNVLPDWIDPEGDDIYLSDVVAAPGDEVEFTTDGQITYRATASLQGRKEVQVMVADALGEVATGTLVLDVRPSGSTLPKTNADHVMTRVGEQVTVSPLANDSSSGREPLRLTRVNGDETPGATIVPDYPNKTFTFSAPSPGVYYVLYEVAAGPNGVPGIVRIDVADAAEQDLPPVAVRDVALLPTGGEVLLGVLNNDTDPSGGILVIQSVSVEPGSGISVSVLNHESLRIGDQGALDEQVRITYRISNGSKTAEGEVVVIPIPAPDKILPPVASPDQAVVRVNDVVTIPVLDNDTSPIGDALTLEPELIEPFVDPEDGEIFVSQDAVRFRAGPEAKTVYATYEVSDTRGNKVGGYITIQIVPEQDENAAPRPQDITTRVLSGNTANIAVPLDGIDADGDSVELLGLASNPAKGRVTEVAQNYFVYEAYADSSGVDTFAYRVRDRLGKEGTATIRVGIAPAEDVNQAPYAVKDSVVVRPGREIAVPVMLNDSDPEGDEIALVKDGLVLPEIDDMTARVSGDRVLVEAPNRPVETSLQYTISDARGATAQAVLQITVDEDVPLLAPIARDDRVLPADLTDGELTSDVDILANDEDPDGTTEGLDVEVGDGGTLLEDGKVRVDIGDEMQLIRYTLTDLDGLETSAFIFVPAVKDLRPSLTSTKPVEVVSGETKELPLDEYVTVAGGGTVTITEHAKVSASHADGADLVKDGGTLVYTSAAGYFGEDGITFEVTDGTGPDDPEGRKATLTIPITVLPPENQQPTFTRGEVNVAPGEAATTLDLAALTSDPDADDAGKHTYSLRGSADGGISANIDGSTLSVEAASNAKKGTAETLTIRVSDGETEPIEGTVLVNVTASTRAAATANTDTIAEANQGETITVPVLENDFNPFPETPLKLVSASLETGVGTAEPEGDQVSVTPGAEFVGTLVVRYTIEDATEDPDRHVDGRIVLTVQGVPEAPGRPQVTSVQDRTVVVSYSAPSNNGAEITHYTVSSTSGSPYTKQCDSTTCTLDGLTNNVEYTFEVVATNRVGDSEPSGASEVARPDARPDTPVAPTLVFGDKSLKVAWKTPTTPGSPVESFNLQISPAPPSGITEKTGVTGNSLTWEGLENGTSYQVRVQAVNKAPEPSTWSAWSLAEIPAGPPAQPKAPTTAELSPVGDQAQMQVTWERPNDNGDSIDNYQLQVLRGGTTVQTIPVSAGQTSQAVVVETSEAGYTYIVRAENKAGWGQWSPASAERRGAIRPDAPATPKIEAHDRSITITSSYELSADKRNGAKSSEITYQYRLNNGGSWHNLTNTTIGGLNNGDNYSLQIRALSNTGTGSYTGAESSSSNTVKPYGLPPKPSATAKNNGANITLSWSNNGNNGAAIDDTQIRIRNQNGNWGAWDSVNNSGSRTVGGQYSQNWAIEVRVHNKAGWSASDSASATTDPKPDPRAWITRGSSAKGQPNCSSNYCAYIIVNTKDFDAGTYRVKMASDGHGTTYEYTVKLPANGEVQLGGSYFGYPVQVWPVINDKAYEKRAW</sequence>
<keyword evidence="3" id="KW-0119">Carbohydrate metabolism</keyword>
<dbReference type="EMBL" id="BJUW01000002">
    <property type="protein sequence ID" value="GEK85525.1"/>
    <property type="molecule type" value="Genomic_DNA"/>
</dbReference>
<dbReference type="Gene3D" id="2.60.40.10">
    <property type="entry name" value="Immunoglobulins"/>
    <property type="match status" value="4"/>
</dbReference>
<evidence type="ECO:0000259" key="5">
    <source>
        <dbReference type="PROSITE" id="PS50853"/>
    </source>
</evidence>
<feature type="domain" description="Fibronectin type-III" evidence="5">
    <location>
        <begin position="1658"/>
        <end position="1753"/>
    </location>
</feature>
<dbReference type="PANTHER" id="PTHR13817">
    <property type="entry name" value="TITIN"/>
    <property type="match status" value="1"/>
</dbReference>
<dbReference type="Pfam" id="PF17963">
    <property type="entry name" value="Big_9"/>
    <property type="match status" value="8"/>
</dbReference>
<accession>A0A511ABI9</accession>
<organism evidence="6 7">
    <name type="scientific">Microbacterium aerolatum</name>
    <dbReference type="NCBI Taxonomy" id="153731"/>
    <lineage>
        <taxon>Bacteria</taxon>
        <taxon>Bacillati</taxon>
        <taxon>Actinomycetota</taxon>
        <taxon>Actinomycetes</taxon>
        <taxon>Micrococcales</taxon>
        <taxon>Microbacteriaceae</taxon>
        <taxon>Microbacterium</taxon>
    </lineage>
</organism>
<dbReference type="InterPro" id="IPR013783">
    <property type="entry name" value="Ig-like_fold"/>
</dbReference>
<proteinExistence type="predicted"/>
<feature type="compositionally biased region" description="Acidic residues" evidence="4">
    <location>
        <begin position="372"/>
        <end position="381"/>
    </location>
</feature>
<keyword evidence="3" id="KW-0624">Polysaccharide degradation</keyword>
<dbReference type="Gene3D" id="2.60.40.3440">
    <property type="match status" value="1"/>
</dbReference>
<dbReference type="InterPro" id="IPR003961">
    <property type="entry name" value="FN3_dom"/>
</dbReference>
<feature type="compositionally biased region" description="Polar residues" evidence="4">
    <location>
        <begin position="1830"/>
        <end position="1843"/>
    </location>
</feature>
<feature type="region of interest" description="Disordered" evidence="4">
    <location>
        <begin position="1541"/>
        <end position="1561"/>
    </location>
</feature>
<feature type="domain" description="Fibronectin type-III" evidence="5">
    <location>
        <begin position="1469"/>
        <end position="1556"/>
    </location>
</feature>
<dbReference type="GO" id="GO:0016798">
    <property type="term" value="F:hydrolase activity, acting on glycosyl bonds"/>
    <property type="evidence" value="ECO:0007669"/>
    <property type="project" value="UniProtKB-KW"/>
</dbReference>